<protein>
    <submittedName>
        <fullName evidence="3">DUF2147 domain-containing protein</fullName>
    </submittedName>
</protein>
<accession>A0ABS6N8V5</accession>
<name>A0ABS6N8V5_9RHOB</name>
<feature type="signal peptide" evidence="1">
    <location>
        <begin position="1"/>
        <end position="19"/>
    </location>
</feature>
<feature type="chain" id="PRO_5046268320" evidence="1">
    <location>
        <begin position="20"/>
        <end position="129"/>
    </location>
</feature>
<organism evidence="3 4">
    <name type="scientific">Thalassococcus arenae</name>
    <dbReference type="NCBI Taxonomy" id="2851652"/>
    <lineage>
        <taxon>Bacteria</taxon>
        <taxon>Pseudomonadati</taxon>
        <taxon>Pseudomonadota</taxon>
        <taxon>Alphaproteobacteria</taxon>
        <taxon>Rhodobacterales</taxon>
        <taxon>Roseobacteraceae</taxon>
        <taxon>Thalassococcus</taxon>
    </lineage>
</organism>
<proteinExistence type="predicted"/>
<keyword evidence="1" id="KW-0732">Signal</keyword>
<keyword evidence="4" id="KW-1185">Reference proteome</keyword>
<dbReference type="InterPro" id="IPR019223">
    <property type="entry name" value="DUF2147"/>
</dbReference>
<dbReference type="PANTHER" id="PTHR36919:SF2">
    <property type="entry name" value="BLL6627 PROTEIN"/>
    <property type="match status" value="1"/>
</dbReference>
<feature type="domain" description="DUF2147" evidence="2">
    <location>
        <begin position="25"/>
        <end position="127"/>
    </location>
</feature>
<reference evidence="3" key="1">
    <citation type="submission" date="2021-06" db="EMBL/GenBank/DDBJ databases">
        <title>Thalassococcus sp. CAU 1522 isolated from sea sand, Republic of Korea.</title>
        <authorList>
            <person name="Kim W."/>
        </authorList>
    </citation>
    <scope>NUCLEOTIDE SEQUENCE</scope>
    <source>
        <strain evidence="3">CAU 1522</strain>
    </source>
</reference>
<sequence length="129" mass="13654">MKKLLCVAMLVAFPTAGLAGDPAIGTWKTEPDRKNLTSHIQVRACGAALCGKVLRAFDPSGKEVVTKNVGKELFWDLKPVGGGKYDGGTVYVPLLDVTAKAKATLSGNTFKVTGCKALVCDGQTWTRVN</sequence>
<evidence type="ECO:0000313" key="4">
    <source>
        <dbReference type="Proteomes" id="UP001166293"/>
    </source>
</evidence>
<comment type="caution">
    <text evidence="3">The sequence shown here is derived from an EMBL/GenBank/DDBJ whole genome shotgun (WGS) entry which is preliminary data.</text>
</comment>
<dbReference type="Pfam" id="PF09917">
    <property type="entry name" value="DUF2147"/>
    <property type="match status" value="1"/>
</dbReference>
<dbReference type="PANTHER" id="PTHR36919">
    <property type="entry name" value="BLR1215 PROTEIN"/>
    <property type="match status" value="1"/>
</dbReference>
<evidence type="ECO:0000313" key="3">
    <source>
        <dbReference type="EMBL" id="MBV2360442.1"/>
    </source>
</evidence>
<evidence type="ECO:0000256" key="1">
    <source>
        <dbReference type="SAM" id="SignalP"/>
    </source>
</evidence>
<dbReference type="EMBL" id="JAHRWL010000002">
    <property type="protein sequence ID" value="MBV2360442.1"/>
    <property type="molecule type" value="Genomic_DNA"/>
</dbReference>
<evidence type="ECO:0000259" key="2">
    <source>
        <dbReference type="Pfam" id="PF09917"/>
    </source>
</evidence>
<gene>
    <name evidence="3" type="ORF">KUH32_11705</name>
</gene>
<dbReference type="Proteomes" id="UP001166293">
    <property type="component" value="Unassembled WGS sequence"/>
</dbReference>
<dbReference type="RefSeq" id="WP_217778580.1">
    <property type="nucleotide sequence ID" value="NZ_JAHRWL010000002.1"/>
</dbReference>